<dbReference type="InterPro" id="IPR011049">
    <property type="entry name" value="Serralysin-like_metalloprot_C"/>
</dbReference>
<dbReference type="InterPro" id="IPR002126">
    <property type="entry name" value="Cadherin-like_dom"/>
</dbReference>
<dbReference type="PANTHER" id="PTHR24026">
    <property type="entry name" value="FAT ATYPICAL CADHERIN-RELATED"/>
    <property type="match status" value="1"/>
</dbReference>
<dbReference type="PRINTS" id="PR00313">
    <property type="entry name" value="CABNDNGRPT"/>
</dbReference>
<dbReference type="NCBIfam" id="NF012211">
    <property type="entry name" value="tand_rpt_95"/>
    <property type="match status" value="2"/>
</dbReference>
<feature type="domain" description="Cadherin" evidence="3">
    <location>
        <begin position="425"/>
        <end position="531"/>
    </location>
</feature>
<dbReference type="GO" id="GO:0007156">
    <property type="term" value="P:homophilic cell adhesion via plasma membrane adhesion molecules"/>
    <property type="evidence" value="ECO:0007669"/>
    <property type="project" value="InterPro"/>
</dbReference>
<comment type="caution">
    <text evidence="4">The sequence shown here is derived from an EMBL/GenBank/DDBJ whole genome shotgun (WGS) entry which is preliminary data.</text>
</comment>
<dbReference type="Gene3D" id="2.150.10.10">
    <property type="entry name" value="Serralysin-like metalloprotease, C-terminal"/>
    <property type="match status" value="2"/>
</dbReference>
<keyword evidence="1" id="KW-0812">Transmembrane</keyword>
<dbReference type="InterPro" id="IPR001343">
    <property type="entry name" value="Hemolysn_Ca-bd"/>
</dbReference>
<dbReference type="Gene3D" id="2.60.40.60">
    <property type="entry name" value="Cadherins"/>
    <property type="match status" value="2"/>
</dbReference>
<evidence type="ECO:0000259" key="3">
    <source>
        <dbReference type="PROSITE" id="PS50268"/>
    </source>
</evidence>
<dbReference type="PROSITE" id="PS50268">
    <property type="entry name" value="CADHERIN_2"/>
    <property type="match status" value="3"/>
</dbReference>
<dbReference type="Gene3D" id="2.60.40.2810">
    <property type="match status" value="1"/>
</dbReference>
<dbReference type="Pfam" id="PF17963">
    <property type="entry name" value="Big_9"/>
    <property type="match status" value="2"/>
</dbReference>
<reference evidence="4 5" key="1">
    <citation type="submission" date="2019-10" db="EMBL/GenBank/DDBJ databases">
        <title>Epibacterium sp. nov., isolated from seawater.</title>
        <authorList>
            <person name="Zhang X."/>
            <person name="Li N."/>
        </authorList>
    </citation>
    <scope>NUCLEOTIDE SEQUENCE [LARGE SCALE GENOMIC DNA]</scope>
    <source>
        <strain evidence="4 5">SM1979</strain>
    </source>
</reference>
<keyword evidence="2" id="KW-0472">Membrane</keyword>
<protein>
    <submittedName>
        <fullName evidence="4">Tandem-95 repeat protein</fullName>
    </submittedName>
</protein>
<dbReference type="InterPro" id="IPR019960">
    <property type="entry name" value="T1SS_VCA0849"/>
</dbReference>
<proteinExistence type="predicted"/>
<gene>
    <name evidence="4" type="ORF">GFB49_17600</name>
</gene>
<dbReference type="PANTHER" id="PTHR24026:SF126">
    <property type="entry name" value="PROTOCADHERIN FAT 4"/>
    <property type="match status" value="1"/>
</dbReference>
<name>A0A843YGK6_9RHOB</name>
<dbReference type="RefSeq" id="WP_153217260.1">
    <property type="nucleotide sequence ID" value="NZ_WIBF01000013.1"/>
</dbReference>
<evidence type="ECO:0000256" key="1">
    <source>
        <dbReference type="ARBA" id="ARBA00022692"/>
    </source>
</evidence>
<keyword evidence="2" id="KW-1133">Transmembrane helix</keyword>
<dbReference type="NCBIfam" id="TIGR03661">
    <property type="entry name" value="T1SS_VCA0849"/>
    <property type="match status" value="1"/>
</dbReference>
<dbReference type="PROSITE" id="PS00330">
    <property type="entry name" value="HEMOLYSIN_CALCIUM"/>
    <property type="match status" value="3"/>
</dbReference>
<accession>A0A843YGK6</accession>
<dbReference type="GO" id="GO:0005509">
    <property type="term" value="F:calcium ion binding"/>
    <property type="evidence" value="ECO:0007669"/>
    <property type="project" value="InterPro"/>
</dbReference>
<dbReference type="Pfam" id="PF00353">
    <property type="entry name" value="HemolysinCabind"/>
    <property type="match status" value="5"/>
</dbReference>
<dbReference type="InterPro" id="IPR018511">
    <property type="entry name" value="Hemolysin-typ_Ca-bd_CS"/>
</dbReference>
<dbReference type="CDD" id="cd11304">
    <property type="entry name" value="Cadherin_repeat"/>
    <property type="match status" value="2"/>
</dbReference>
<evidence type="ECO:0000313" key="4">
    <source>
        <dbReference type="EMBL" id="MQQ10286.1"/>
    </source>
</evidence>
<dbReference type="SUPFAM" id="SSF51120">
    <property type="entry name" value="beta-Roll"/>
    <property type="match status" value="4"/>
</dbReference>
<evidence type="ECO:0000313" key="5">
    <source>
        <dbReference type="Proteomes" id="UP000444174"/>
    </source>
</evidence>
<organism evidence="4 5">
    <name type="scientific">Tritonibacter litoralis</name>
    <dbReference type="NCBI Taxonomy" id="2662264"/>
    <lineage>
        <taxon>Bacteria</taxon>
        <taxon>Pseudomonadati</taxon>
        <taxon>Pseudomonadota</taxon>
        <taxon>Alphaproteobacteria</taxon>
        <taxon>Rhodobacterales</taxon>
        <taxon>Paracoccaceae</taxon>
        <taxon>Tritonibacter</taxon>
    </lineage>
</organism>
<dbReference type="SUPFAM" id="SSF49313">
    <property type="entry name" value="Cadherin-like"/>
    <property type="match status" value="2"/>
</dbReference>
<feature type="domain" description="Cadherin" evidence="3">
    <location>
        <begin position="1391"/>
        <end position="1481"/>
    </location>
</feature>
<dbReference type="Gene3D" id="2.60.40.3440">
    <property type="match status" value="1"/>
</dbReference>
<dbReference type="SMART" id="SM00112">
    <property type="entry name" value="CA"/>
    <property type="match status" value="2"/>
</dbReference>
<keyword evidence="5" id="KW-1185">Reference proteome</keyword>
<evidence type="ECO:0000256" key="2">
    <source>
        <dbReference type="ARBA" id="ARBA00022989"/>
    </source>
</evidence>
<dbReference type="GO" id="GO:0005886">
    <property type="term" value="C:plasma membrane"/>
    <property type="evidence" value="ECO:0007669"/>
    <property type="project" value="UniProtKB-SubCell"/>
</dbReference>
<sequence>MDKVIKGIAPLLTEELSINSDIIESDTALAPEESSDAATSALDSEANEVQISLQGELVDLGSEDTALVFEDSNEGIDITGVNRWATLGQELGISANTTGFIFNARNASAVIGDQTVFANYATLQLNKSDISSTSLLSTTALETTLQLASVGLNVATIVATSGDDRFLGYDQDVAVYGGAGDDYFRSTGGDKQLFGEDGSDSFAISGGNGAFIDGGDGYDRATFGGGQEGLVIESVGAYGQLGQELDINPTDNSYAVYQRGATADFNGETVAAGYVPINNNNAVGSDAPLSDTALETALTFGHLTKDVEEITGSKYDDVFLGGRYDEAFNGGDGDDWLEGRTGNDTLNGGAGNDNIVLSEGIKDIDGGAGNDTIWLRGRAEDFTVLAQEDGSYTITTATGETSTVRGVEFARLSNSDVVALADLVVAEDPLPEPELPPEIITSDDTGAVEEDGTVVLDLLENDSGEALAILSISAPQNGSAVLNADGTVTYTPSADFNGTDSFSYTATDAAGQTSTANVSVTVLQVNDAPVVTGTAVTSVLETAGSDQVLAQVTAEDVDGDALQYEISGGNDAGLFEIDAAGAISLAEGASLDFETTSLHELEVSVFDAEATTTTQVSINVEDVDETRSDLIAQTDRAFGVTDGSGSIGLTGAADYTSHLPFLNLMKFARPHYASRPNEFGYYNRGQLEEMGLLDENDYLTALPEDASHGGFIFSGTVGREGTYVLRWEGEGDVGLHLDAEIVSQSDNEIVFTHNSGTVEIRIFDTDPNGTGDYVRDISLVKEEYVDLYDAGAVFNPEAISRLQDFREFRTMNWQRTIESPIETLDDIPKLEDSSWATEYGVPMEALVQLANEAGTDLWFTIPTKANAEVVEYYATYIRDNLDPNLKVTVEYGNELWNYGYRDTYDLRDEAVETWGIDPGDNAARYAFVAKKATEAALIFEETFNQVDEADRPLLHKTLGTQTAVLSVTENLLAAEAWEFYEPDTFIPPAEVFDSIAVTTYFGGQTLTNDGLRDALLEAIADPEVDAHEFLFNNLMDPTYPSSIPALSNLLHAQRDIADRYGIGVTDYEGGAHLLHFDNTDLPAEVAESLVDFYVEFYRTDYMRELYQAVWDIWRDVGDGAFTNFGSISEPSRYGFFSFLSDIFDTSPRAEFLYEQNELVPAWWEDRGGEHFQQGIFETGSDADDLLIGTNQEDQLGGGAGDDYIVAGFGDDAVHGGEGFDTILLAGAREDYDIYRDGDAVIFRHANGTDRVLGVEQVEFQNGEDFTIEELVKSYDAENTGPVAVDDLIDVNEDENTDITALLLNDIDADGDTLVVADVSQPQHGSVRLAADGTVTYIPDPNFVGEDSFTYVVSDGTDRSTATASITVHNQVDAPTIESDIITVLDTDFALGDVIYQVEAEDLDGDALEYSIVGGDSGNRFEIDATTGEIRTAGALTDDVGVPVTEYDLQIEVTDGDFIVGGTVSLEVHQDANVVAETAPVGQLFNGGLGDNDVLQLVGHNGQGRNVGPIGNGTYDPHYTGLLNEGLFEGLGLTVFRNYTKGYEVEIDGEIVVVDQDTLDSDSFEFVLQQSNYSTGFEVLSGTEFADSLGGSNNEDDRYYGNGGNDFIATRGGDDILVGGAGRDYLIGGQGADTFVFDDLGREDFVQDFTLEDGDVLDVSALLNGFNSNSTLGDFLELEFDETFGQQILNVSAEGDGNFVEIIRFSAETALFTLDELQAENALLLV</sequence>
<dbReference type="EMBL" id="WIBF01000013">
    <property type="protein sequence ID" value="MQQ10286.1"/>
    <property type="molecule type" value="Genomic_DNA"/>
</dbReference>
<feature type="domain" description="Cadherin" evidence="3">
    <location>
        <begin position="531"/>
        <end position="631"/>
    </location>
</feature>
<dbReference type="Proteomes" id="UP000444174">
    <property type="component" value="Unassembled WGS sequence"/>
</dbReference>
<dbReference type="InterPro" id="IPR015919">
    <property type="entry name" value="Cadherin-like_sf"/>
</dbReference>
<dbReference type="Pfam" id="PF00028">
    <property type="entry name" value="Cadherin"/>
    <property type="match status" value="1"/>
</dbReference>